<dbReference type="InterPro" id="IPR036236">
    <property type="entry name" value="Znf_C2H2_sf"/>
</dbReference>
<keyword evidence="9" id="KW-0804">Transcription</keyword>
<keyword evidence="4" id="KW-0677">Repeat</keyword>
<feature type="compositionally biased region" description="Low complexity" evidence="12">
    <location>
        <begin position="382"/>
        <end position="403"/>
    </location>
</feature>
<evidence type="ECO:0000256" key="11">
    <source>
        <dbReference type="PROSITE-ProRule" id="PRU00042"/>
    </source>
</evidence>
<dbReference type="EMBL" id="ML977567">
    <property type="protein sequence ID" value="KAF2004511.1"/>
    <property type="molecule type" value="Genomic_DNA"/>
</dbReference>
<evidence type="ECO:0000256" key="5">
    <source>
        <dbReference type="ARBA" id="ARBA00022771"/>
    </source>
</evidence>
<evidence type="ECO:0000256" key="12">
    <source>
        <dbReference type="SAM" id="MobiDB-lite"/>
    </source>
</evidence>
<keyword evidence="6" id="KW-0862">Zinc</keyword>
<evidence type="ECO:0000313" key="14">
    <source>
        <dbReference type="EMBL" id="KAF2004511.1"/>
    </source>
</evidence>
<feature type="domain" description="C2H2-type" evidence="13">
    <location>
        <begin position="247"/>
        <end position="276"/>
    </location>
</feature>
<evidence type="ECO:0000256" key="2">
    <source>
        <dbReference type="ARBA" id="ARBA00006991"/>
    </source>
</evidence>
<evidence type="ECO:0000313" key="15">
    <source>
        <dbReference type="Proteomes" id="UP000799779"/>
    </source>
</evidence>
<feature type="domain" description="C2H2-type" evidence="13">
    <location>
        <begin position="217"/>
        <end position="246"/>
    </location>
</feature>
<dbReference type="PANTHER" id="PTHR23235:SF152">
    <property type="entry name" value="SI:DKEY-210J14.3"/>
    <property type="match status" value="1"/>
</dbReference>
<feature type="compositionally biased region" description="Low complexity" evidence="12">
    <location>
        <begin position="421"/>
        <end position="430"/>
    </location>
</feature>
<keyword evidence="3" id="KW-0479">Metal-binding</keyword>
<evidence type="ECO:0000256" key="4">
    <source>
        <dbReference type="ARBA" id="ARBA00022737"/>
    </source>
</evidence>
<protein>
    <recommendedName>
        <fullName evidence="13">C2H2-type domain-containing protein</fullName>
    </recommendedName>
</protein>
<evidence type="ECO:0000256" key="7">
    <source>
        <dbReference type="ARBA" id="ARBA00023015"/>
    </source>
</evidence>
<evidence type="ECO:0000256" key="10">
    <source>
        <dbReference type="ARBA" id="ARBA00023242"/>
    </source>
</evidence>
<dbReference type="PANTHER" id="PTHR23235">
    <property type="entry name" value="KRUEPPEL-LIKE TRANSCRIPTION FACTOR"/>
    <property type="match status" value="1"/>
</dbReference>
<proteinExistence type="inferred from homology"/>
<dbReference type="Gene3D" id="3.30.160.60">
    <property type="entry name" value="Classic Zinc Finger"/>
    <property type="match status" value="4"/>
</dbReference>
<evidence type="ECO:0000259" key="13">
    <source>
        <dbReference type="PROSITE" id="PS50157"/>
    </source>
</evidence>
<accession>A0A6A5WWJ1</accession>
<dbReference type="GO" id="GO:0000978">
    <property type="term" value="F:RNA polymerase II cis-regulatory region sequence-specific DNA binding"/>
    <property type="evidence" value="ECO:0007669"/>
    <property type="project" value="TreeGrafter"/>
</dbReference>
<feature type="region of interest" description="Disordered" evidence="12">
    <location>
        <begin position="191"/>
        <end position="216"/>
    </location>
</feature>
<sequence>MAAVIAPQHAGLWPRRHDQAIHMPNMNMSGLVSSYEASSRTATNPPNSRAYHATTSHMDMSMPLFQTHPLTTSMPYQSGSFAFDSLSVNPYNMQQTFPVSYPAAISHAVSYAGPPEMQPLPTVRDARNGFSIERSPPVKSEDNSPILPNQLYTDPSYAMENKSAKTDAGDNTTGINFSTHVDTLMRTIQCKQKPAQQQRPQPKAEEPKPAQKQRKRYQCSMSDCNKSFYQKTHLEIHTRAHTGAKPFLCKEPSCGQRFSQLGNLKTHERRHTGERPYSCEICGKTFAQRGNVRAHKIVHQQIKPFTCQLDDCGKQFTQLGNLKSHQNKFHAETIRHLTSKFASYRPGNIVPEEDKALWEYFASLYKNSNKGIKGRGKDRRISAPPSSAVTSSSSYGSTMTASAGDRTYASFHHSGSDRSSRCSSLTSDGTQKAHDAYDFNAPMQNTYHGQPHGYDDMVFPERKLY</sequence>
<dbReference type="OrthoDB" id="427030at2759"/>
<dbReference type="AlphaFoldDB" id="A0A6A5WWJ1"/>
<evidence type="ECO:0000256" key="9">
    <source>
        <dbReference type="ARBA" id="ARBA00023163"/>
    </source>
</evidence>
<dbReference type="InterPro" id="IPR013087">
    <property type="entry name" value="Znf_C2H2_type"/>
</dbReference>
<dbReference type="PROSITE" id="PS50157">
    <property type="entry name" value="ZINC_FINGER_C2H2_2"/>
    <property type="match status" value="4"/>
</dbReference>
<reference evidence="14" key="1">
    <citation type="journal article" date="2020" name="Stud. Mycol.">
        <title>101 Dothideomycetes genomes: a test case for predicting lifestyles and emergence of pathogens.</title>
        <authorList>
            <person name="Haridas S."/>
            <person name="Albert R."/>
            <person name="Binder M."/>
            <person name="Bloem J."/>
            <person name="Labutti K."/>
            <person name="Salamov A."/>
            <person name="Andreopoulos B."/>
            <person name="Baker S."/>
            <person name="Barry K."/>
            <person name="Bills G."/>
            <person name="Bluhm B."/>
            <person name="Cannon C."/>
            <person name="Castanera R."/>
            <person name="Culley D."/>
            <person name="Daum C."/>
            <person name="Ezra D."/>
            <person name="Gonzalez J."/>
            <person name="Henrissat B."/>
            <person name="Kuo A."/>
            <person name="Liang C."/>
            <person name="Lipzen A."/>
            <person name="Lutzoni F."/>
            <person name="Magnuson J."/>
            <person name="Mondo S."/>
            <person name="Nolan M."/>
            <person name="Ohm R."/>
            <person name="Pangilinan J."/>
            <person name="Park H.-J."/>
            <person name="Ramirez L."/>
            <person name="Alfaro M."/>
            <person name="Sun H."/>
            <person name="Tritt A."/>
            <person name="Yoshinaga Y."/>
            <person name="Zwiers L.-H."/>
            <person name="Turgeon B."/>
            <person name="Goodwin S."/>
            <person name="Spatafora J."/>
            <person name="Crous P."/>
            <person name="Grigoriev I."/>
        </authorList>
    </citation>
    <scope>NUCLEOTIDE SEQUENCE</scope>
    <source>
        <strain evidence="14">CBS 123094</strain>
    </source>
</reference>
<keyword evidence="8" id="KW-0238">DNA-binding</keyword>
<name>A0A6A5WWJ1_9PLEO</name>
<feature type="domain" description="C2H2-type" evidence="13">
    <location>
        <begin position="305"/>
        <end position="331"/>
    </location>
</feature>
<evidence type="ECO:0000256" key="6">
    <source>
        <dbReference type="ARBA" id="ARBA00022833"/>
    </source>
</evidence>
<dbReference type="SMART" id="SM00355">
    <property type="entry name" value="ZnF_C2H2"/>
    <property type="match status" value="4"/>
</dbReference>
<feature type="region of interest" description="Disordered" evidence="12">
    <location>
        <begin position="128"/>
        <end position="153"/>
    </location>
</feature>
<dbReference type="FunFam" id="3.30.160.60:FF:002157">
    <property type="entry name" value="Transcription factor"/>
    <property type="match status" value="1"/>
</dbReference>
<evidence type="ECO:0000256" key="3">
    <source>
        <dbReference type="ARBA" id="ARBA00022723"/>
    </source>
</evidence>
<evidence type="ECO:0000256" key="1">
    <source>
        <dbReference type="ARBA" id="ARBA00004123"/>
    </source>
</evidence>
<dbReference type="Proteomes" id="UP000799779">
    <property type="component" value="Unassembled WGS sequence"/>
</dbReference>
<dbReference type="FunFam" id="3.30.160.60:FF:000557">
    <property type="entry name" value="zinc finger and SCAN domain-containing protein 29"/>
    <property type="match status" value="1"/>
</dbReference>
<feature type="region of interest" description="Disordered" evidence="12">
    <location>
        <begin position="371"/>
        <end position="431"/>
    </location>
</feature>
<feature type="domain" description="C2H2-type" evidence="13">
    <location>
        <begin position="277"/>
        <end position="304"/>
    </location>
</feature>
<dbReference type="Pfam" id="PF00096">
    <property type="entry name" value="zf-C2H2"/>
    <property type="match status" value="4"/>
</dbReference>
<dbReference type="FunFam" id="3.30.160.60:FF:002343">
    <property type="entry name" value="Zinc finger protein 33A"/>
    <property type="match status" value="1"/>
</dbReference>
<dbReference type="GO" id="GO:0008270">
    <property type="term" value="F:zinc ion binding"/>
    <property type="evidence" value="ECO:0007669"/>
    <property type="project" value="UniProtKB-KW"/>
</dbReference>
<comment type="subcellular location">
    <subcellularLocation>
        <location evidence="1">Nucleus</location>
    </subcellularLocation>
</comment>
<keyword evidence="5 11" id="KW-0863">Zinc-finger</keyword>
<feature type="compositionally biased region" description="Low complexity" evidence="12">
    <location>
        <begin position="191"/>
        <end position="201"/>
    </location>
</feature>
<dbReference type="GO" id="GO:0000981">
    <property type="term" value="F:DNA-binding transcription factor activity, RNA polymerase II-specific"/>
    <property type="evidence" value="ECO:0007669"/>
    <property type="project" value="TreeGrafter"/>
</dbReference>
<dbReference type="SUPFAM" id="SSF57667">
    <property type="entry name" value="beta-beta-alpha zinc fingers"/>
    <property type="match status" value="2"/>
</dbReference>
<organism evidence="14 15">
    <name type="scientific">Amniculicola lignicola CBS 123094</name>
    <dbReference type="NCBI Taxonomy" id="1392246"/>
    <lineage>
        <taxon>Eukaryota</taxon>
        <taxon>Fungi</taxon>
        <taxon>Dikarya</taxon>
        <taxon>Ascomycota</taxon>
        <taxon>Pezizomycotina</taxon>
        <taxon>Dothideomycetes</taxon>
        <taxon>Pleosporomycetidae</taxon>
        <taxon>Pleosporales</taxon>
        <taxon>Amniculicolaceae</taxon>
        <taxon>Amniculicola</taxon>
    </lineage>
</organism>
<keyword evidence="15" id="KW-1185">Reference proteome</keyword>
<comment type="similarity">
    <text evidence="2">Belongs to the krueppel C2H2-type zinc-finger protein family.</text>
</comment>
<keyword evidence="7" id="KW-0805">Transcription regulation</keyword>
<evidence type="ECO:0000256" key="8">
    <source>
        <dbReference type="ARBA" id="ARBA00023125"/>
    </source>
</evidence>
<gene>
    <name evidence="14" type="ORF">P154DRAFT_572171</name>
</gene>
<dbReference type="PROSITE" id="PS00028">
    <property type="entry name" value="ZINC_FINGER_C2H2_1"/>
    <property type="match status" value="4"/>
</dbReference>
<keyword evidence="10" id="KW-0539">Nucleus</keyword>